<reference evidence="1 2" key="1">
    <citation type="submission" date="2016-03" db="EMBL/GenBank/DDBJ databases">
        <authorList>
            <person name="Cho S.-Y."/>
            <person name="Lim S."/>
            <person name="Kim H."/>
            <person name="Soh E.H."/>
            <person name="Moon J.S."/>
        </authorList>
    </citation>
    <scope>NUCLEOTIDE SEQUENCE [LARGE SCALE GENOMIC DNA]</scope>
    <source>
        <strain evidence="1 2">KCTC 3810</strain>
    </source>
</reference>
<sequence>MSSVNEITKLIFDDISYKIIEETADKTLTRKELSKKLDIPSSNLYYKINKLLNVDVLRIKDQKQIGNLIENGYSSNHLFTEEIVLNRTYLQDNFERFLHYYLLSQKKMINLLEQDLQQESFEDSVKIILGSVSLTKEKWEDFHKLIEDFLKENESTSPNSSTIDLTVTAIKEK</sequence>
<dbReference type="EMBL" id="LVVL01000001">
    <property type="protein sequence ID" value="OAN15492.1"/>
    <property type="molecule type" value="Genomic_DNA"/>
</dbReference>
<dbReference type="Proteomes" id="UP000078447">
    <property type="component" value="Unassembled WGS sequence"/>
</dbReference>
<evidence type="ECO:0000313" key="2">
    <source>
        <dbReference type="Proteomes" id="UP000078447"/>
    </source>
</evidence>
<dbReference type="RefSeq" id="WP_051523961.1">
    <property type="nucleotide sequence ID" value="NZ_LVVL01000001.1"/>
</dbReference>
<accession>A0ABX2VB80</accession>
<dbReference type="SUPFAM" id="SSF46785">
    <property type="entry name" value="Winged helix' DNA-binding domain"/>
    <property type="match status" value="1"/>
</dbReference>
<organism evidence="1 2">
    <name type="scientific">Exiguobacterium undae</name>
    <dbReference type="NCBI Taxonomy" id="169177"/>
    <lineage>
        <taxon>Bacteria</taxon>
        <taxon>Bacillati</taxon>
        <taxon>Bacillota</taxon>
        <taxon>Bacilli</taxon>
        <taxon>Bacillales</taxon>
        <taxon>Bacillales Family XII. Incertae Sedis</taxon>
        <taxon>Exiguobacterium</taxon>
    </lineage>
</organism>
<dbReference type="Gene3D" id="1.10.10.10">
    <property type="entry name" value="Winged helix-like DNA-binding domain superfamily/Winged helix DNA-binding domain"/>
    <property type="match status" value="1"/>
</dbReference>
<protein>
    <submittedName>
        <fullName evidence="1">Uncharacterized protein</fullName>
    </submittedName>
</protein>
<gene>
    <name evidence="1" type="ORF">A3783_06035</name>
</gene>
<dbReference type="InterPro" id="IPR036390">
    <property type="entry name" value="WH_DNA-bd_sf"/>
</dbReference>
<keyword evidence="2" id="KW-1185">Reference proteome</keyword>
<name>A0ABX2VB80_9BACL</name>
<comment type="caution">
    <text evidence="1">The sequence shown here is derived from an EMBL/GenBank/DDBJ whole genome shotgun (WGS) entry which is preliminary data.</text>
</comment>
<dbReference type="InterPro" id="IPR036388">
    <property type="entry name" value="WH-like_DNA-bd_sf"/>
</dbReference>
<proteinExistence type="predicted"/>
<evidence type="ECO:0000313" key="1">
    <source>
        <dbReference type="EMBL" id="OAN15492.1"/>
    </source>
</evidence>
<dbReference type="Pfam" id="PF12840">
    <property type="entry name" value="HTH_20"/>
    <property type="match status" value="1"/>
</dbReference>